<dbReference type="GO" id="GO:1901605">
    <property type="term" value="P:alpha-amino acid metabolic process"/>
    <property type="evidence" value="ECO:0007669"/>
    <property type="project" value="UniProtKB-ARBA"/>
</dbReference>
<name>A0A917XNY6_9ACTN</name>
<dbReference type="AlphaFoldDB" id="A0A917XNY6"/>
<feature type="region of interest" description="Disordered" evidence="1">
    <location>
        <begin position="312"/>
        <end position="333"/>
    </location>
</feature>
<reference evidence="2" key="1">
    <citation type="journal article" date="2014" name="Int. J. Syst. Evol. Microbiol.">
        <title>Complete genome sequence of Corynebacterium casei LMG S-19264T (=DSM 44701T), isolated from a smear-ripened cheese.</title>
        <authorList>
            <consortium name="US DOE Joint Genome Institute (JGI-PGF)"/>
            <person name="Walter F."/>
            <person name="Albersmeier A."/>
            <person name="Kalinowski J."/>
            <person name="Ruckert C."/>
        </authorList>
    </citation>
    <scope>NUCLEOTIDE SEQUENCE</scope>
    <source>
        <strain evidence="2">CGMCC 4.7110</strain>
    </source>
</reference>
<proteinExistence type="predicted"/>
<dbReference type="InterPro" id="IPR046044">
    <property type="entry name" value="DUF6002"/>
</dbReference>
<evidence type="ECO:0000313" key="2">
    <source>
        <dbReference type="EMBL" id="GGN44845.1"/>
    </source>
</evidence>
<dbReference type="RefSeq" id="WP_189269319.1">
    <property type="nucleotide sequence ID" value="NZ_BMML01000044.1"/>
</dbReference>
<evidence type="ECO:0000256" key="1">
    <source>
        <dbReference type="SAM" id="MobiDB-lite"/>
    </source>
</evidence>
<protein>
    <submittedName>
        <fullName evidence="2">Uncharacterized protein</fullName>
    </submittedName>
</protein>
<dbReference type="Proteomes" id="UP000653411">
    <property type="component" value="Unassembled WGS sequence"/>
</dbReference>
<dbReference type="EMBL" id="BMML01000044">
    <property type="protein sequence ID" value="GGN44845.1"/>
    <property type="molecule type" value="Genomic_DNA"/>
</dbReference>
<comment type="caution">
    <text evidence="2">The sequence shown here is derived from an EMBL/GenBank/DDBJ whole genome shotgun (WGS) entry which is preliminary data.</text>
</comment>
<sequence length="463" mass="51593">MNSEGQQATRKNLLLDYPEMFHLAVKEIVADPAPVRVPGQFTPGFALPEQDDNYRKFASVATASWHRLGEYRGRRISLLDLMENPGTHTTKTFPSLLIAARAVEYIRRSGERIVIMTPSSANKGTALRDAVLRAINAGLVEPEQLRVVTLSPQSSRYKLRKSELTRDSALRELNPILLYTGERSEDVKRIGRAFVDEYASELQKRHKLNIWYSLDIRNYLVADAARASFENSVSPTAEAGAPRWHAHAVSSAYGMLGYHAGRRVLEEAGVATPATRPGTLLVQHLGTPDMVLSLRNGGDFSRSRLPGYRLDSESGLYRRNGDDPHYPQVTHDPEEVLDPTFYTHRPVTSPDMNEVIKQYGGDGIVVSLEECLQRYPQLRGWLSRSSRPLPTDLRTVREWSTIMAFTGALAAIEREIVPGDREVVVHASGCYTTEDFVSVDESETVPVQSPSAVARALVQDGLR</sequence>
<reference evidence="2" key="2">
    <citation type="submission" date="2020-09" db="EMBL/GenBank/DDBJ databases">
        <authorList>
            <person name="Sun Q."/>
            <person name="Zhou Y."/>
        </authorList>
    </citation>
    <scope>NUCLEOTIDE SEQUENCE</scope>
    <source>
        <strain evidence="2">CGMCC 4.7110</strain>
    </source>
</reference>
<dbReference type="Pfam" id="PF19465">
    <property type="entry name" value="DUF6002"/>
    <property type="match status" value="1"/>
</dbReference>
<dbReference type="InterPro" id="IPR036052">
    <property type="entry name" value="TrpB-like_PALP_sf"/>
</dbReference>
<dbReference type="Gene3D" id="3.40.50.1100">
    <property type="match status" value="1"/>
</dbReference>
<evidence type="ECO:0000313" key="3">
    <source>
        <dbReference type="Proteomes" id="UP000653411"/>
    </source>
</evidence>
<organism evidence="2 3">
    <name type="scientific">Streptomyces fuscichromogenes</name>
    <dbReference type="NCBI Taxonomy" id="1324013"/>
    <lineage>
        <taxon>Bacteria</taxon>
        <taxon>Bacillati</taxon>
        <taxon>Actinomycetota</taxon>
        <taxon>Actinomycetes</taxon>
        <taxon>Kitasatosporales</taxon>
        <taxon>Streptomycetaceae</taxon>
        <taxon>Streptomyces</taxon>
    </lineage>
</organism>
<gene>
    <name evidence="2" type="ORF">GCM10011578_096200</name>
</gene>
<accession>A0A917XNY6</accession>
<keyword evidence="3" id="KW-1185">Reference proteome</keyword>